<gene>
    <name evidence="4" type="ORF">BSL78_18272</name>
</gene>
<feature type="domain" description="Fibronectin type-III" evidence="3">
    <location>
        <begin position="1"/>
        <end position="97"/>
    </location>
</feature>
<sequence length="397" mass="44215">MVEAEIPGQLEVMWDPPDQSNNTCSITSYSVSYRLLSYLACSLVVMEEEVENSTMSTSHIIRKLKSYAQYSVTVRANGDLNGAESIKTAVTTISKPSDPPTNVLQNRSSPTELTFYWDPPPCESQNGVIKNYFYQLLQCNKTITEGTTESHGVVLVDLIPFTEYSFMVAASTSEGSGPVSDAIIVTTREDVPGPPETVTLTNRTETSITIEWDKPDNPRGFIINYQLQHRPIQKSMINNVALEFGPKVEIANSGAHIVYQLTDLEPSTVYEIQLNAKTSAGEGEVVSITERTNLFTGLQPPTLPSEIIQDGTSATLTLPAIDQQYASAYFIRVRVNNQAKRKRDVDNYKPFSENPDHYIAAEVEKKDENQTFTVGDGEMYGMYLNAPLRKEKVMMYL</sequence>
<feature type="domain" description="Fibronectin type-III" evidence="3">
    <location>
        <begin position="99"/>
        <end position="190"/>
    </location>
</feature>
<name>A0A2G8KA72_STIJA</name>
<dbReference type="InterPro" id="IPR051622">
    <property type="entry name" value="R-tyr_protein_phosphatases"/>
</dbReference>
<dbReference type="InterPro" id="IPR003961">
    <property type="entry name" value="FN3_dom"/>
</dbReference>
<dbReference type="Pfam" id="PF00041">
    <property type="entry name" value="fn3"/>
    <property type="match status" value="3"/>
</dbReference>
<dbReference type="PANTHER" id="PTHR24051">
    <property type="entry name" value="SUSHI DOMAIN-CONTAINING PROTEIN 1"/>
    <property type="match status" value="1"/>
</dbReference>
<dbReference type="Proteomes" id="UP000230750">
    <property type="component" value="Unassembled WGS sequence"/>
</dbReference>
<dbReference type="AlphaFoldDB" id="A0A2G8KA72"/>
<keyword evidence="5" id="KW-1185">Reference proteome</keyword>
<comment type="caution">
    <text evidence="4">The sequence shown here is derived from an EMBL/GenBank/DDBJ whole genome shotgun (WGS) entry which is preliminary data.</text>
</comment>
<reference evidence="4 5" key="1">
    <citation type="journal article" date="2017" name="PLoS Biol.">
        <title>The sea cucumber genome provides insights into morphological evolution and visceral regeneration.</title>
        <authorList>
            <person name="Zhang X."/>
            <person name="Sun L."/>
            <person name="Yuan J."/>
            <person name="Sun Y."/>
            <person name="Gao Y."/>
            <person name="Zhang L."/>
            <person name="Li S."/>
            <person name="Dai H."/>
            <person name="Hamel J.F."/>
            <person name="Liu C."/>
            <person name="Yu Y."/>
            <person name="Liu S."/>
            <person name="Lin W."/>
            <person name="Guo K."/>
            <person name="Jin S."/>
            <person name="Xu P."/>
            <person name="Storey K.B."/>
            <person name="Huan P."/>
            <person name="Zhang T."/>
            <person name="Zhou Y."/>
            <person name="Zhang J."/>
            <person name="Lin C."/>
            <person name="Li X."/>
            <person name="Xing L."/>
            <person name="Huo D."/>
            <person name="Sun M."/>
            <person name="Wang L."/>
            <person name="Mercier A."/>
            <person name="Li F."/>
            <person name="Yang H."/>
            <person name="Xiang J."/>
        </authorList>
    </citation>
    <scope>NUCLEOTIDE SEQUENCE [LARGE SCALE GENOMIC DNA]</scope>
    <source>
        <strain evidence="4">Shaxun</strain>
        <tissue evidence="4">Muscle</tissue>
    </source>
</reference>
<keyword evidence="1" id="KW-0677">Repeat</keyword>
<evidence type="ECO:0000256" key="2">
    <source>
        <dbReference type="ARBA" id="ARBA00023157"/>
    </source>
</evidence>
<proteinExistence type="predicted"/>
<evidence type="ECO:0000313" key="5">
    <source>
        <dbReference type="Proteomes" id="UP000230750"/>
    </source>
</evidence>
<evidence type="ECO:0000256" key="1">
    <source>
        <dbReference type="ARBA" id="ARBA00022737"/>
    </source>
</evidence>
<evidence type="ECO:0000259" key="3">
    <source>
        <dbReference type="PROSITE" id="PS50853"/>
    </source>
</evidence>
<dbReference type="PANTHER" id="PTHR24051:SF9">
    <property type="entry name" value="FIBRONECTIN TYPE-III DOMAIN-CONTAINING PROTEIN"/>
    <property type="match status" value="1"/>
</dbReference>
<dbReference type="SMART" id="SM00060">
    <property type="entry name" value="FN3"/>
    <property type="match status" value="3"/>
</dbReference>
<organism evidence="4 5">
    <name type="scientific">Stichopus japonicus</name>
    <name type="common">Sea cucumber</name>
    <dbReference type="NCBI Taxonomy" id="307972"/>
    <lineage>
        <taxon>Eukaryota</taxon>
        <taxon>Metazoa</taxon>
        <taxon>Echinodermata</taxon>
        <taxon>Eleutherozoa</taxon>
        <taxon>Echinozoa</taxon>
        <taxon>Holothuroidea</taxon>
        <taxon>Aspidochirotacea</taxon>
        <taxon>Aspidochirotida</taxon>
        <taxon>Stichopodidae</taxon>
        <taxon>Apostichopus</taxon>
    </lineage>
</organism>
<keyword evidence="2" id="KW-1015">Disulfide bond</keyword>
<dbReference type="PROSITE" id="PS50853">
    <property type="entry name" value="FN3"/>
    <property type="match status" value="3"/>
</dbReference>
<dbReference type="EMBL" id="MRZV01000747">
    <property type="protein sequence ID" value="PIK44887.1"/>
    <property type="molecule type" value="Genomic_DNA"/>
</dbReference>
<accession>A0A2G8KA72</accession>
<dbReference type="InterPro" id="IPR036116">
    <property type="entry name" value="FN3_sf"/>
</dbReference>
<evidence type="ECO:0000313" key="4">
    <source>
        <dbReference type="EMBL" id="PIK44887.1"/>
    </source>
</evidence>
<dbReference type="OrthoDB" id="5969272at2759"/>
<protein>
    <submittedName>
        <fullName evidence="4">Putative receptor-type tyrosine-protein phosphatase F</fullName>
    </submittedName>
</protein>
<feature type="domain" description="Fibronectin type-III" evidence="3">
    <location>
        <begin position="194"/>
        <end position="301"/>
    </location>
</feature>
<keyword evidence="4" id="KW-0675">Receptor</keyword>
<dbReference type="Gene3D" id="2.60.40.10">
    <property type="entry name" value="Immunoglobulins"/>
    <property type="match status" value="3"/>
</dbReference>
<dbReference type="SUPFAM" id="SSF49265">
    <property type="entry name" value="Fibronectin type III"/>
    <property type="match status" value="2"/>
</dbReference>
<dbReference type="InterPro" id="IPR013783">
    <property type="entry name" value="Ig-like_fold"/>
</dbReference>
<dbReference type="CDD" id="cd00063">
    <property type="entry name" value="FN3"/>
    <property type="match status" value="3"/>
</dbReference>
<dbReference type="STRING" id="307972.A0A2G8KA72"/>